<comment type="caution">
    <text evidence="1">The sequence shown here is derived from an EMBL/GenBank/DDBJ whole genome shotgun (WGS) entry which is preliminary data.</text>
</comment>
<proteinExistence type="predicted"/>
<dbReference type="EMBL" id="JASBWR010000053">
    <property type="protein sequence ID" value="KAJ9102171.1"/>
    <property type="molecule type" value="Genomic_DNA"/>
</dbReference>
<sequence length="304" mass="33666">MAVQGILHSYVPDLVAFEFTDQKTPPAPNVLVFIGGLSDGLLTVPYLQQLANGLETVNSTLGNWCLVQTLISSSYNGWTSGSLERDVKELKKLVQYLRSEAGGSRRKIVLMGHLTGCQDTMEYLTKICSHEEVSEDSILDGAILQAPVSDREAMEMFKGTQVTQELIEECKRDFLEKGRQNEMLPPKFSFFDTQLTAYRFHSLAAPGGDDDYFSSDLTYEDHRKTFGIVNTPLLVLYGAKDECVPKSVDREALVKLWEASTNPYYWSPLSKVLQGATHNVGPGSDPGAVDDLVATVTKFVESLH</sequence>
<name>A0ACC2VSS0_9TREE</name>
<accession>A0ACC2VSS0</accession>
<evidence type="ECO:0000313" key="1">
    <source>
        <dbReference type="EMBL" id="KAJ9102171.1"/>
    </source>
</evidence>
<keyword evidence="2" id="KW-1185">Reference proteome</keyword>
<organism evidence="1 2">
    <name type="scientific">Naganishia cerealis</name>
    <dbReference type="NCBI Taxonomy" id="610337"/>
    <lineage>
        <taxon>Eukaryota</taxon>
        <taxon>Fungi</taxon>
        <taxon>Dikarya</taxon>
        <taxon>Basidiomycota</taxon>
        <taxon>Agaricomycotina</taxon>
        <taxon>Tremellomycetes</taxon>
        <taxon>Filobasidiales</taxon>
        <taxon>Filobasidiaceae</taxon>
        <taxon>Naganishia</taxon>
    </lineage>
</organism>
<reference evidence="1" key="1">
    <citation type="submission" date="2023-04" db="EMBL/GenBank/DDBJ databases">
        <title>Draft Genome sequencing of Naganishia species isolated from polar environments using Oxford Nanopore Technology.</title>
        <authorList>
            <person name="Leo P."/>
            <person name="Venkateswaran K."/>
        </authorList>
    </citation>
    <scope>NUCLEOTIDE SEQUENCE</scope>
    <source>
        <strain evidence="1">MNA-CCFEE 5261</strain>
    </source>
</reference>
<evidence type="ECO:0000313" key="2">
    <source>
        <dbReference type="Proteomes" id="UP001241377"/>
    </source>
</evidence>
<protein>
    <submittedName>
        <fullName evidence="1">Uncharacterized protein</fullName>
    </submittedName>
</protein>
<gene>
    <name evidence="1" type="ORF">QFC19_004910</name>
</gene>
<dbReference type="Proteomes" id="UP001241377">
    <property type="component" value="Unassembled WGS sequence"/>
</dbReference>